<feature type="region of interest" description="Disordered" evidence="7">
    <location>
        <begin position="134"/>
        <end position="153"/>
    </location>
</feature>
<dbReference type="CDD" id="cd06717">
    <property type="entry name" value="PDZ_Dishevelled-like"/>
    <property type="match status" value="1"/>
</dbReference>
<sequence>MEETKIIYHMDDEETPYLVKLNISPERVTLADFKNVLNRPNYKYFFKSMDDDFGVVKEEIVDDDAHLPCFNGRVVSWLVSAEGSNVSDGASQCTDSMAHSEAKHDRVDHTTPGHGNRGNAPLSHDDTLTETESIISSRQGHHLHKSSRHHSEKYEKYNKYNGLRINGHSKHRSGHGYETASILSSDLETTTFLESDDDASSRITSTTGRHTNMSSTIDRGTLDRRRPQRRRRHRLPPMSRTSSFSSITDSTMSLNIITVSLNMDTVNFLGISIVGQSNKGGDGGIYVGSIMKGGAVALDGRIEPGDMILQVNDINFENMSNDEAVRVLREVVQKPGPIKLVVAKCWDPNPKGYFTIPRTEPVRPIDPGAWVAHTAAIRGEGFPPRPPSATTLTSTSSSLASTLPDTERLINCYDIRHLAYCSNSLKYFAPGPLEELHLTIHTDMPTIVRAMARPDSGLEIRDRMWLKITIPNAFIGADVVDWLNTHVEGFLDRRDARKYASHMLKAGYIRHTVNKITFSEQCYYIFGDLCSTMSNMKLDNDTVSPLPPPSAWDMPYSGTYAPHSATGYSPMPFNFTNEPTVYGYHREESVHSGSVIFVPCAALTNDAGRRMHEESHTQTSDLDNNSRDDIYEEDILEYQFLHK</sequence>
<keyword evidence="5 6" id="KW-0879">Wnt signaling pathway</keyword>
<name>A0A4S2K5X0_9HYME</name>
<dbReference type="Pfam" id="PF02377">
    <property type="entry name" value="Dishevelled"/>
    <property type="match status" value="1"/>
</dbReference>
<dbReference type="GO" id="GO:0005829">
    <property type="term" value="C:cytosol"/>
    <property type="evidence" value="ECO:0007669"/>
    <property type="project" value="TreeGrafter"/>
</dbReference>
<dbReference type="STRING" id="300112.A0A4S2K5X0"/>
<evidence type="ECO:0000256" key="7">
    <source>
        <dbReference type="SAM" id="MobiDB-lite"/>
    </source>
</evidence>
<feature type="compositionally biased region" description="Basic and acidic residues" evidence="7">
    <location>
        <begin position="98"/>
        <end position="111"/>
    </location>
</feature>
<dbReference type="InterPro" id="IPR029071">
    <property type="entry name" value="Ubiquitin-like_domsf"/>
</dbReference>
<dbReference type="PROSITE" id="PS50186">
    <property type="entry name" value="DEP"/>
    <property type="match status" value="1"/>
</dbReference>
<dbReference type="CDD" id="cd04438">
    <property type="entry name" value="DEP_dishevelled"/>
    <property type="match status" value="1"/>
</dbReference>
<keyword evidence="4" id="KW-0963">Cytoplasm</keyword>
<comment type="subcellular location">
    <subcellularLocation>
        <location evidence="1">Cytoplasm</location>
    </subcellularLocation>
</comment>
<feature type="domain" description="DIX" evidence="10">
    <location>
        <begin position="1"/>
        <end position="82"/>
    </location>
</feature>
<dbReference type="FunFam" id="2.30.42.10:FF:000014">
    <property type="entry name" value="Segment polarity protein dishevelled homolog DVL-3"/>
    <property type="match status" value="1"/>
</dbReference>
<evidence type="ECO:0000256" key="4">
    <source>
        <dbReference type="ARBA" id="ARBA00022490"/>
    </source>
</evidence>
<reference evidence="11 12" key="1">
    <citation type="journal article" date="2019" name="Philos. Trans. R. Soc. Lond., B, Biol. Sci.">
        <title>Ant behaviour and brain gene expression of defending hosts depend on the ecological success of the intruding social parasite.</title>
        <authorList>
            <person name="Kaur R."/>
            <person name="Stoldt M."/>
            <person name="Jongepier E."/>
            <person name="Feldmeyer B."/>
            <person name="Menzel F."/>
            <person name="Bornberg-Bauer E."/>
            <person name="Foitzik S."/>
        </authorList>
    </citation>
    <scope>NUCLEOTIDE SEQUENCE [LARGE SCALE GENOMIC DNA]</scope>
    <source>
        <tissue evidence="11">Whole body</tissue>
    </source>
</reference>
<dbReference type="InterPro" id="IPR003351">
    <property type="entry name" value="Dishevelled_protein_dom"/>
</dbReference>
<dbReference type="GO" id="GO:0060070">
    <property type="term" value="P:canonical Wnt signaling pathway"/>
    <property type="evidence" value="ECO:0007669"/>
    <property type="project" value="TreeGrafter"/>
</dbReference>
<evidence type="ECO:0000259" key="8">
    <source>
        <dbReference type="PROSITE" id="PS50106"/>
    </source>
</evidence>
<evidence type="ECO:0000256" key="5">
    <source>
        <dbReference type="ARBA" id="ARBA00022687"/>
    </source>
</evidence>
<organism evidence="11 12">
    <name type="scientific">Temnothorax longispinosus</name>
    <dbReference type="NCBI Taxonomy" id="300112"/>
    <lineage>
        <taxon>Eukaryota</taxon>
        <taxon>Metazoa</taxon>
        <taxon>Ecdysozoa</taxon>
        <taxon>Arthropoda</taxon>
        <taxon>Hexapoda</taxon>
        <taxon>Insecta</taxon>
        <taxon>Pterygota</taxon>
        <taxon>Neoptera</taxon>
        <taxon>Endopterygota</taxon>
        <taxon>Hymenoptera</taxon>
        <taxon>Apocrita</taxon>
        <taxon>Aculeata</taxon>
        <taxon>Formicoidea</taxon>
        <taxon>Formicidae</taxon>
        <taxon>Myrmicinae</taxon>
        <taxon>Temnothorax</taxon>
    </lineage>
</organism>
<dbReference type="SUPFAM" id="SSF54236">
    <property type="entry name" value="Ubiquitin-like"/>
    <property type="match status" value="1"/>
</dbReference>
<evidence type="ECO:0000259" key="10">
    <source>
        <dbReference type="PROSITE" id="PS50841"/>
    </source>
</evidence>
<dbReference type="InterPro" id="IPR008339">
    <property type="entry name" value="Dishevelled_fam"/>
</dbReference>
<dbReference type="InterPro" id="IPR036034">
    <property type="entry name" value="PDZ_sf"/>
</dbReference>
<dbReference type="Pfam" id="PF00595">
    <property type="entry name" value="PDZ"/>
    <property type="match status" value="1"/>
</dbReference>
<dbReference type="PANTHER" id="PTHR10878">
    <property type="entry name" value="SEGMENT POLARITY PROTEIN DISHEVELLED"/>
    <property type="match status" value="1"/>
</dbReference>
<dbReference type="SMART" id="SM00228">
    <property type="entry name" value="PDZ"/>
    <property type="match status" value="1"/>
</dbReference>
<dbReference type="Gene3D" id="2.30.42.10">
    <property type="match status" value="1"/>
</dbReference>
<comment type="similarity">
    <text evidence="2">Belongs to the DSH family.</text>
</comment>
<evidence type="ECO:0000256" key="1">
    <source>
        <dbReference type="ARBA" id="ARBA00004496"/>
    </source>
</evidence>
<dbReference type="Gene3D" id="2.40.240.130">
    <property type="match status" value="1"/>
</dbReference>
<feature type="region of interest" description="Disordered" evidence="7">
    <location>
        <begin position="90"/>
        <end position="125"/>
    </location>
</feature>
<feature type="compositionally biased region" description="Basic residues" evidence="7">
    <location>
        <begin position="226"/>
        <end position="235"/>
    </location>
</feature>
<dbReference type="Pfam" id="PF00778">
    <property type="entry name" value="DIX"/>
    <property type="match status" value="1"/>
</dbReference>
<feature type="compositionally biased region" description="Polar residues" evidence="7">
    <location>
        <begin position="201"/>
        <end position="218"/>
    </location>
</feature>
<dbReference type="GO" id="GO:0005109">
    <property type="term" value="F:frizzled binding"/>
    <property type="evidence" value="ECO:0007669"/>
    <property type="project" value="TreeGrafter"/>
</dbReference>
<feature type="region of interest" description="Disordered" evidence="7">
    <location>
        <begin position="198"/>
        <end position="246"/>
    </location>
</feature>
<accession>A0A4S2K5X0</accession>
<feature type="domain" description="PDZ" evidence="8">
    <location>
        <begin position="258"/>
        <end position="330"/>
    </location>
</feature>
<dbReference type="EMBL" id="QBLH01003184">
    <property type="protein sequence ID" value="TGZ43776.1"/>
    <property type="molecule type" value="Genomic_DNA"/>
</dbReference>
<dbReference type="PRINTS" id="PR01760">
    <property type="entry name" value="DISHEVELLED"/>
</dbReference>
<protein>
    <submittedName>
        <fullName evidence="11">Segment polarity protein dishevelled-like protein DVL-3</fullName>
    </submittedName>
</protein>
<evidence type="ECO:0000259" key="9">
    <source>
        <dbReference type="PROSITE" id="PS50186"/>
    </source>
</evidence>
<dbReference type="InterPro" id="IPR001478">
    <property type="entry name" value="PDZ"/>
</dbReference>
<gene>
    <name evidence="11" type="ORF">DBV15_04328</name>
</gene>
<dbReference type="SMART" id="SM00049">
    <property type="entry name" value="DEP"/>
    <property type="match status" value="1"/>
</dbReference>
<evidence type="ECO:0000256" key="3">
    <source>
        <dbReference type="ARBA" id="ARBA00022473"/>
    </source>
</evidence>
<dbReference type="InterPro" id="IPR036390">
    <property type="entry name" value="WH_DNA-bd_sf"/>
</dbReference>
<dbReference type="InterPro" id="IPR036388">
    <property type="entry name" value="WH-like_DNA-bd_sf"/>
</dbReference>
<dbReference type="PANTHER" id="PTHR10878:SF25">
    <property type="entry name" value="SEGMENT POLARITY PROTEIN DISHEVELLED"/>
    <property type="match status" value="1"/>
</dbReference>
<feature type="compositionally biased region" description="Low complexity" evidence="7">
    <location>
        <begin position="236"/>
        <end position="246"/>
    </location>
</feature>
<proteinExistence type="inferred from homology"/>
<dbReference type="FunFam" id="2.40.240.130:FF:000001">
    <property type="entry name" value="Segment polarity protein dishevelled homolog DVL-1"/>
    <property type="match status" value="1"/>
</dbReference>
<evidence type="ECO:0000256" key="2">
    <source>
        <dbReference type="ARBA" id="ARBA00008735"/>
    </source>
</evidence>
<dbReference type="InterPro" id="IPR015506">
    <property type="entry name" value="Dsh/Dvl-rel"/>
</dbReference>
<dbReference type="Pfam" id="PF00610">
    <property type="entry name" value="DEP"/>
    <property type="match status" value="1"/>
</dbReference>
<evidence type="ECO:0000256" key="6">
    <source>
        <dbReference type="PROSITE-ProRule" id="PRU00069"/>
    </source>
</evidence>
<dbReference type="SUPFAM" id="SSF50156">
    <property type="entry name" value="PDZ domain-like"/>
    <property type="match status" value="1"/>
</dbReference>
<evidence type="ECO:0000313" key="11">
    <source>
        <dbReference type="EMBL" id="TGZ43776.1"/>
    </source>
</evidence>
<evidence type="ECO:0000313" key="12">
    <source>
        <dbReference type="Proteomes" id="UP000310200"/>
    </source>
</evidence>
<dbReference type="Proteomes" id="UP000310200">
    <property type="component" value="Unassembled WGS sequence"/>
</dbReference>
<dbReference type="SMART" id="SM00021">
    <property type="entry name" value="DAX"/>
    <property type="match status" value="1"/>
</dbReference>
<feature type="compositionally biased region" description="Basic residues" evidence="7">
    <location>
        <begin position="139"/>
        <end position="151"/>
    </location>
</feature>
<dbReference type="FunFam" id="1.10.10.10:FF:000040">
    <property type="entry name" value="segment polarity protein dishevelled homolog DVL-3"/>
    <property type="match status" value="1"/>
</dbReference>
<dbReference type="PROSITE" id="PS50841">
    <property type="entry name" value="DIX"/>
    <property type="match status" value="1"/>
</dbReference>
<feature type="domain" description="DEP" evidence="9">
    <location>
        <begin position="454"/>
        <end position="528"/>
    </location>
</feature>
<keyword evidence="3" id="KW-0217">Developmental protein</keyword>
<keyword evidence="12" id="KW-1185">Reference proteome</keyword>
<dbReference type="GO" id="GO:0035556">
    <property type="term" value="P:intracellular signal transduction"/>
    <property type="evidence" value="ECO:0007669"/>
    <property type="project" value="InterPro"/>
</dbReference>
<dbReference type="Gene3D" id="1.10.10.10">
    <property type="entry name" value="Winged helix-like DNA-binding domain superfamily/Winged helix DNA-binding domain"/>
    <property type="match status" value="1"/>
</dbReference>
<dbReference type="SUPFAM" id="SSF46785">
    <property type="entry name" value="Winged helix' DNA-binding domain"/>
    <property type="match status" value="1"/>
</dbReference>
<dbReference type="InterPro" id="IPR038207">
    <property type="entry name" value="DIX_dom_sf"/>
</dbReference>
<dbReference type="InterPro" id="IPR001158">
    <property type="entry name" value="DIX"/>
</dbReference>
<dbReference type="AlphaFoldDB" id="A0A4S2K5X0"/>
<dbReference type="InterPro" id="IPR000591">
    <property type="entry name" value="DEP_dom"/>
</dbReference>
<comment type="caution">
    <text evidence="11">The sequence shown here is derived from an EMBL/GenBank/DDBJ whole genome shotgun (WGS) entry which is preliminary data.</text>
</comment>
<dbReference type="PROSITE" id="PS50106">
    <property type="entry name" value="PDZ"/>
    <property type="match status" value="1"/>
</dbReference>